<dbReference type="SUPFAM" id="SSF51695">
    <property type="entry name" value="PLC-like phosphodiesterases"/>
    <property type="match status" value="1"/>
</dbReference>
<dbReference type="GO" id="GO:0048015">
    <property type="term" value="P:phosphatidylinositol-mediated signaling"/>
    <property type="evidence" value="ECO:0007669"/>
    <property type="project" value="TreeGrafter"/>
</dbReference>
<dbReference type="AlphaFoldDB" id="A0A0V0QKL5"/>
<sequence length="677" mass="80061">MLFNEDIANVKENIQAQLNNFKAEEQDDQMLDQQDNMIQFSHFLQIILSVRNSIFDPKKEIQNTVQNINLTLQLFSLLDNVKIKKINKIKQEADQPLNNFFICAAKNIYKYNPNISKIISVEYIVEKFQVNDQNTSYENPEIDPCKRISKEIISQNLPLFYVLLKGYRYLNFEIWEGPKNGEPVIKSGFDGQQNILFADILVILVQYAFFQTSNPLILHLDLHLSTASNLPYNYKEILKYPSLEEFQYRILVSGIVFNMEELVIPQGQKQISLMSLNKFDYEISKIDNLLDSCNQIQDYDSNQNEEKQQTQISQLTSKSQAYQQLDVQTQIQMEYIDFQPQSDEIDKDMQKFTNEEENYDKKKQMAIQNFFDNNIIKKPRLKHYLESIYEDVETKRKRIESQKRRSKVAPPIIKTAAQNLISMKNFNKLFITKVDNTQKNQNQVNFQISDGNFKIAQFKKQQMKFLLIINFKKALRQGCQIILNNPLTFDLNNLIYESFFQQNGNNKTGFVLKPEFLRQHQYNNINNESSLSDRSGKEMNLKIEVFVKRPIQLKKDLKMRKKTQLDKYVQNVNEYNWQKEHISEFFVDQEYFKEEIIGNNNVNPKLQLQFQFSVKKPQFSFLCFQVIDTNQSNLIGWYALPCNCIRQGYRVIPLKDELFNTINNSYIFCKVQYFVNQ</sequence>
<dbReference type="Gene3D" id="3.20.20.190">
    <property type="entry name" value="Phosphatidylinositol (PI) phosphodiesterase"/>
    <property type="match status" value="1"/>
</dbReference>
<feature type="domain" description="PI-PLC Y-box" evidence="5">
    <location>
        <begin position="478"/>
        <end position="518"/>
    </location>
</feature>
<reference evidence="6 7" key="1">
    <citation type="journal article" date="2015" name="Sci. Rep.">
        <title>Genome of the facultative scuticociliatosis pathogen Pseudocohnilembus persalinus provides insight into its virulence through horizontal gene transfer.</title>
        <authorList>
            <person name="Xiong J."/>
            <person name="Wang G."/>
            <person name="Cheng J."/>
            <person name="Tian M."/>
            <person name="Pan X."/>
            <person name="Warren A."/>
            <person name="Jiang C."/>
            <person name="Yuan D."/>
            <person name="Miao W."/>
        </authorList>
    </citation>
    <scope>NUCLEOTIDE SEQUENCE [LARGE SCALE GENOMIC DNA]</scope>
    <source>
        <strain evidence="6">36N120E</strain>
    </source>
</reference>
<keyword evidence="7" id="KW-1185">Reference proteome</keyword>
<dbReference type="Pfam" id="PF00388">
    <property type="entry name" value="PI-PLC-X"/>
    <property type="match status" value="1"/>
</dbReference>
<dbReference type="Gene3D" id="2.60.40.150">
    <property type="entry name" value="C2 domain"/>
    <property type="match status" value="1"/>
</dbReference>
<dbReference type="InterPro" id="IPR001711">
    <property type="entry name" value="PLipase_C_Pinositol-sp_Y"/>
</dbReference>
<evidence type="ECO:0000256" key="3">
    <source>
        <dbReference type="ARBA" id="ARBA00022963"/>
    </source>
</evidence>
<keyword evidence="4" id="KW-0443">Lipid metabolism</keyword>
<dbReference type="CDD" id="cd00275">
    <property type="entry name" value="C2_PLC_like"/>
    <property type="match status" value="1"/>
</dbReference>
<dbReference type="PANTHER" id="PTHR10336">
    <property type="entry name" value="PHOSPHOINOSITIDE-SPECIFIC PHOSPHOLIPASE C FAMILY PROTEIN"/>
    <property type="match status" value="1"/>
</dbReference>
<protein>
    <recommendedName>
        <fullName evidence="1">phosphoinositide phospholipase C</fullName>
        <ecNumber evidence="1">3.1.4.11</ecNumber>
    </recommendedName>
</protein>
<dbReference type="PROSITE" id="PS50007">
    <property type="entry name" value="PIPLC_X_DOMAIN"/>
    <property type="match status" value="1"/>
</dbReference>
<dbReference type="EC" id="3.1.4.11" evidence="1"/>
<proteinExistence type="predicted"/>
<dbReference type="SUPFAM" id="SSF49562">
    <property type="entry name" value="C2 domain (Calcium/lipid-binding domain, CaLB)"/>
    <property type="match status" value="1"/>
</dbReference>
<dbReference type="PANTHER" id="PTHR10336:SF36">
    <property type="entry name" value="1-PHOSPHATIDYLINOSITOL 4,5-BISPHOSPHATE PHOSPHODIESTERASE BETA-4"/>
    <property type="match status" value="1"/>
</dbReference>
<dbReference type="InParanoid" id="A0A0V0QKL5"/>
<dbReference type="Proteomes" id="UP000054937">
    <property type="component" value="Unassembled WGS sequence"/>
</dbReference>
<evidence type="ECO:0000313" key="7">
    <source>
        <dbReference type="Proteomes" id="UP000054937"/>
    </source>
</evidence>
<dbReference type="OrthoDB" id="269822at2759"/>
<dbReference type="GO" id="GO:0051209">
    <property type="term" value="P:release of sequestered calcium ion into cytosol"/>
    <property type="evidence" value="ECO:0007669"/>
    <property type="project" value="TreeGrafter"/>
</dbReference>
<dbReference type="InterPro" id="IPR035892">
    <property type="entry name" value="C2_domain_sf"/>
</dbReference>
<evidence type="ECO:0000313" key="6">
    <source>
        <dbReference type="EMBL" id="KRX02565.1"/>
    </source>
</evidence>
<evidence type="ECO:0000259" key="5">
    <source>
        <dbReference type="PROSITE" id="PS50008"/>
    </source>
</evidence>
<keyword evidence="2" id="KW-0378">Hydrolase</keyword>
<dbReference type="GO" id="GO:0004435">
    <property type="term" value="F:phosphatidylinositol-4,5-bisphosphate phospholipase C activity"/>
    <property type="evidence" value="ECO:0007669"/>
    <property type="project" value="UniProtKB-EC"/>
</dbReference>
<comment type="caution">
    <text evidence="6">The sequence shown here is derived from an EMBL/GenBank/DDBJ whole genome shotgun (WGS) entry which is preliminary data.</text>
</comment>
<dbReference type="EMBL" id="LDAU01000154">
    <property type="protein sequence ID" value="KRX02565.1"/>
    <property type="molecule type" value="Genomic_DNA"/>
</dbReference>
<dbReference type="PROSITE" id="PS50008">
    <property type="entry name" value="PIPLC_Y_DOMAIN"/>
    <property type="match status" value="1"/>
</dbReference>
<name>A0A0V0QKL5_PSEPJ</name>
<accession>A0A0V0QKL5</accession>
<organism evidence="6 7">
    <name type="scientific">Pseudocohnilembus persalinus</name>
    <name type="common">Ciliate</name>
    <dbReference type="NCBI Taxonomy" id="266149"/>
    <lineage>
        <taxon>Eukaryota</taxon>
        <taxon>Sar</taxon>
        <taxon>Alveolata</taxon>
        <taxon>Ciliophora</taxon>
        <taxon>Intramacronucleata</taxon>
        <taxon>Oligohymenophorea</taxon>
        <taxon>Scuticociliatia</taxon>
        <taxon>Philasterida</taxon>
        <taxon>Pseudocohnilembidae</taxon>
        <taxon>Pseudocohnilembus</taxon>
    </lineage>
</organism>
<dbReference type="InterPro" id="IPR017946">
    <property type="entry name" value="PLC-like_Pdiesterase_TIM-brl"/>
</dbReference>
<evidence type="ECO:0000256" key="1">
    <source>
        <dbReference type="ARBA" id="ARBA00012368"/>
    </source>
</evidence>
<dbReference type="InterPro" id="IPR000909">
    <property type="entry name" value="PLipase_C_PInositol-sp_X_dom"/>
</dbReference>
<dbReference type="GO" id="GO:0016042">
    <property type="term" value="P:lipid catabolic process"/>
    <property type="evidence" value="ECO:0007669"/>
    <property type="project" value="UniProtKB-KW"/>
</dbReference>
<dbReference type="InterPro" id="IPR001192">
    <property type="entry name" value="PI-PLC_fam"/>
</dbReference>
<keyword evidence="3" id="KW-0442">Lipid degradation</keyword>
<evidence type="ECO:0000256" key="4">
    <source>
        <dbReference type="ARBA" id="ARBA00023098"/>
    </source>
</evidence>
<evidence type="ECO:0000256" key="2">
    <source>
        <dbReference type="ARBA" id="ARBA00022801"/>
    </source>
</evidence>
<gene>
    <name evidence="6" type="ORF">PPERSA_11905</name>
</gene>